<dbReference type="AlphaFoldDB" id="A0AAE8N076"/>
<dbReference type="InterPro" id="IPR029226">
    <property type="entry name" value="Ecp2-like"/>
</dbReference>
<protein>
    <recommendedName>
        <fullName evidence="3">Ecp2 effector protein-like domain-containing protein</fullName>
    </recommendedName>
</protein>
<evidence type="ECO:0000313" key="4">
    <source>
        <dbReference type="EMBL" id="SPO02958.1"/>
    </source>
</evidence>
<feature type="chain" id="PRO_5041960064" description="Ecp2 effector protein-like domain-containing protein" evidence="2">
    <location>
        <begin position="24"/>
        <end position="221"/>
    </location>
</feature>
<feature type="domain" description="Ecp2 effector protein-like" evidence="3">
    <location>
        <begin position="110"/>
        <end position="197"/>
    </location>
</feature>
<feature type="region of interest" description="Disordered" evidence="1">
    <location>
        <begin position="86"/>
        <end position="109"/>
    </location>
</feature>
<evidence type="ECO:0000256" key="2">
    <source>
        <dbReference type="SAM" id="SignalP"/>
    </source>
</evidence>
<evidence type="ECO:0000259" key="3">
    <source>
        <dbReference type="Pfam" id="PF14856"/>
    </source>
</evidence>
<dbReference type="Proteomes" id="UP001187682">
    <property type="component" value="Unassembled WGS sequence"/>
</dbReference>
<feature type="signal peptide" evidence="2">
    <location>
        <begin position="1"/>
        <end position="23"/>
    </location>
</feature>
<organism evidence="4 5">
    <name type="scientific">Cephalotrichum gorgonifer</name>
    <dbReference type="NCBI Taxonomy" id="2041049"/>
    <lineage>
        <taxon>Eukaryota</taxon>
        <taxon>Fungi</taxon>
        <taxon>Dikarya</taxon>
        <taxon>Ascomycota</taxon>
        <taxon>Pezizomycotina</taxon>
        <taxon>Sordariomycetes</taxon>
        <taxon>Hypocreomycetidae</taxon>
        <taxon>Microascales</taxon>
        <taxon>Microascaceae</taxon>
        <taxon>Cephalotrichum</taxon>
    </lineage>
</organism>
<evidence type="ECO:0000313" key="5">
    <source>
        <dbReference type="Proteomes" id="UP001187682"/>
    </source>
</evidence>
<dbReference type="Pfam" id="PF14856">
    <property type="entry name" value="Hce2"/>
    <property type="match status" value="1"/>
</dbReference>
<sequence length="221" mass="23265">MFANLSTAILLLAAPALLPTATAALPDASSSTPFPGAVAQTISGPSGNATVFVAGFYERPSPPLSSWHAKWIPFSRRKLCSLSTFSNLSSSSGDDADESNEEGTGDGKLAGKRDCSALRDWATLHHGHWVIPRRDLASATILVLGSCAVSVSVREEWRGRLPWGVAVSSEDVGKVVGEVVEKYVVDGGVGGKGNMGCLGWGSWEPFPVPVDWRIGGWAEEA</sequence>
<keyword evidence="2" id="KW-0732">Signal</keyword>
<reference evidence="4" key="1">
    <citation type="submission" date="2018-03" db="EMBL/GenBank/DDBJ databases">
        <authorList>
            <person name="Guldener U."/>
        </authorList>
    </citation>
    <scope>NUCLEOTIDE SEQUENCE</scope>
</reference>
<comment type="caution">
    <text evidence="4">The sequence shown here is derived from an EMBL/GenBank/DDBJ whole genome shotgun (WGS) entry which is preliminary data.</text>
</comment>
<evidence type="ECO:0000256" key="1">
    <source>
        <dbReference type="SAM" id="MobiDB-lite"/>
    </source>
</evidence>
<proteinExistence type="predicted"/>
<keyword evidence="5" id="KW-1185">Reference proteome</keyword>
<dbReference type="EMBL" id="ONZQ02000007">
    <property type="protein sequence ID" value="SPO02958.1"/>
    <property type="molecule type" value="Genomic_DNA"/>
</dbReference>
<gene>
    <name evidence="4" type="ORF">DNG_05639</name>
</gene>
<accession>A0AAE8N076</accession>
<feature type="compositionally biased region" description="Acidic residues" evidence="1">
    <location>
        <begin position="94"/>
        <end position="104"/>
    </location>
</feature>
<name>A0AAE8N076_9PEZI</name>